<keyword evidence="5" id="KW-0479">Metal-binding</keyword>
<evidence type="ECO:0000256" key="7">
    <source>
        <dbReference type="ARBA" id="ARBA00023014"/>
    </source>
</evidence>
<evidence type="ECO:0000256" key="1">
    <source>
        <dbReference type="ARBA" id="ARBA00001966"/>
    </source>
</evidence>
<keyword evidence="3 10" id="KW-0808">Transferase</keyword>
<name>A0A3B0UWC7_9ZZZZ</name>
<feature type="domain" description="Radical SAM core" evidence="9">
    <location>
        <begin position="133"/>
        <end position="362"/>
    </location>
</feature>
<evidence type="ECO:0000313" key="10">
    <source>
        <dbReference type="EMBL" id="VAW32473.1"/>
    </source>
</evidence>
<keyword evidence="2" id="KW-0004">4Fe-4S</keyword>
<evidence type="ECO:0000256" key="2">
    <source>
        <dbReference type="ARBA" id="ARBA00022485"/>
    </source>
</evidence>
<dbReference type="EMBL" id="UOEU01000361">
    <property type="protein sequence ID" value="VAW32473.1"/>
    <property type="molecule type" value="Genomic_DNA"/>
</dbReference>
<protein>
    <submittedName>
        <fullName evidence="10">tRNA t(6)A37-methylthiotransferase</fullName>
        <ecNumber evidence="10">2.8.4.5</ecNumber>
    </submittedName>
</protein>
<dbReference type="PANTHER" id="PTHR11918:SF45">
    <property type="entry name" value="THREONYLCARBAMOYLADENOSINE TRNA METHYLTHIOTRANSFERASE"/>
    <property type="match status" value="1"/>
</dbReference>
<dbReference type="PANTHER" id="PTHR11918">
    <property type="entry name" value="RADICAL SAM PROTEINS"/>
    <property type="match status" value="1"/>
</dbReference>
<evidence type="ECO:0000256" key="4">
    <source>
        <dbReference type="ARBA" id="ARBA00022691"/>
    </source>
</evidence>
<dbReference type="Pfam" id="PF00919">
    <property type="entry name" value="UPF0004"/>
    <property type="match status" value="1"/>
</dbReference>
<dbReference type="InterPro" id="IPR013848">
    <property type="entry name" value="Methylthiotransferase_N"/>
</dbReference>
<dbReference type="SUPFAM" id="SSF102114">
    <property type="entry name" value="Radical SAM enzymes"/>
    <property type="match status" value="1"/>
</dbReference>
<evidence type="ECO:0000256" key="3">
    <source>
        <dbReference type="ARBA" id="ARBA00022679"/>
    </source>
</evidence>
<reference evidence="10" key="1">
    <citation type="submission" date="2018-06" db="EMBL/GenBank/DDBJ databases">
        <authorList>
            <person name="Zhirakovskaya E."/>
        </authorList>
    </citation>
    <scope>NUCLEOTIDE SEQUENCE</scope>
</reference>
<feature type="domain" description="MTTase N-terminal" evidence="8">
    <location>
        <begin position="1"/>
        <end position="113"/>
    </location>
</feature>
<dbReference type="NCBIfam" id="TIGR01579">
    <property type="entry name" value="MiaB-like-C"/>
    <property type="match status" value="1"/>
</dbReference>
<dbReference type="NCBIfam" id="TIGR00089">
    <property type="entry name" value="MiaB/RimO family radical SAM methylthiotransferase"/>
    <property type="match status" value="1"/>
</dbReference>
<evidence type="ECO:0000256" key="5">
    <source>
        <dbReference type="ARBA" id="ARBA00022723"/>
    </source>
</evidence>
<dbReference type="PROSITE" id="PS51918">
    <property type="entry name" value="RADICAL_SAM"/>
    <property type="match status" value="1"/>
</dbReference>
<evidence type="ECO:0000259" key="8">
    <source>
        <dbReference type="PROSITE" id="PS51449"/>
    </source>
</evidence>
<dbReference type="Gene3D" id="3.40.50.12160">
    <property type="entry name" value="Methylthiotransferase, N-terminal domain"/>
    <property type="match status" value="1"/>
</dbReference>
<keyword evidence="4" id="KW-0949">S-adenosyl-L-methionine</keyword>
<proteinExistence type="predicted"/>
<dbReference type="FunFam" id="3.80.30.20:FF:000001">
    <property type="entry name" value="tRNA-2-methylthio-N(6)-dimethylallyladenosine synthase 2"/>
    <property type="match status" value="1"/>
</dbReference>
<dbReference type="InterPro" id="IPR006638">
    <property type="entry name" value="Elp3/MiaA/NifB-like_rSAM"/>
</dbReference>
<dbReference type="SFLD" id="SFLDG01082">
    <property type="entry name" value="B12-binding_domain_containing"/>
    <property type="match status" value="1"/>
</dbReference>
<dbReference type="GO" id="GO:0046872">
    <property type="term" value="F:metal ion binding"/>
    <property type="evidence" value="ECO:0007669"/>
    <property type="project" value="UniProtKB-KW"/>
</dbReference>
<dbReference type="EC" id="2.8.4.5" evidence="10"/>
<dbReference type="Gene3D" id="3.80.30.20">
    <property type="entry name" value="tm_1862 like domain"/>
    <property type="match status" value="1"/>
</dbReference>
<evidence type="ECO:0000259" key="9">
    <source>
        <dbReference type="PROSITE" id="PS51918"/>
    </source>
</evidence>
<dbReference type="GO" id="GO:0051539">
    <property type="term" value="F:4 iron, 4 sulfur cluster binding"/>
    <property type="evidence" value="ECO:0007669"/>
    <property type="project" value="UniProtKB-KW"/>
</dbReference>
<dbReference type="AlphaFoldDB" id="A0A3B0UWC7"/>
<dbReference type="InterPro" id="IPR006467">
    <property type="entry name" value="MiaB-like_bact"/>
</dbReference>
<dbReference type="Pfam" id="PF04055">
    <property type="entry name" value="Radical_SAM"/>
    <property type="match status" value="1"/>
</dbReference>
<keyword evidence="7" id="KW-0411">Iron-sulfur</keyword>
<keyword evidence="6" id="KW-0408">Iron</keyword>
<dbReference type="PROSITE" id="PS01278">
    <property type="entry name" value="MTTASE_RADICAL"/>
    <property type="match status" value="1"/>
</dbReference>
<evidence type="ECO:0000256" key="6">
    <source>
        <dbReference type="ARBA" id="ARBA00023004"/>
    </source>
</evidence>
<comment type="cofactor">
    <cofactor evidence="1">
        <name>[4Fe-4S] cluster</name>
        <dbReference type="ChEBI" id="CHEBI:49883"/>
    </cofactor>
</comment>
<dbReference type="InterPro" id="IPR005839">
    <property type="entry name" value="Methylthiotransferase"/>
</dbReference>
<dbReference type="InterPro" id="IPR058240">
    <property type="entry name" value="rSAM_sf"/>
</dbReference>
<gene>
    <name evidence="10" type="ORF">MNBD_CHLOROFLEXI01-3289</name>
</gene>
<organism evidence="10">
    <name type="scientific">hydrothermal vent metagenome</name>
    <dbReference type="NCBI Taxonomy" id="652676"/>
    <lineage>
        <taxon>unclassified sequences</taxon>
        <taxon>metagenomes</taxon>
        <taxon>ecological metagenomes</taxon>
    </lineage>
</organism>
<dbReference type="SMART" id="SM00729">
    <property type="entry name" value="Elp3"/>
    <property type="match status" value="1"/>
</dbReference>
<accession>A0A3B0UWC7</accession>
<dbReference type="GO" id="GO:0035598">
    <property type="term" value="F:tRNA (N(6)-L-threonylcarbamoyladenosine(37)-C(2))-methylthiotransferase activity"/>
    <property type="evidence" value="ECO:0007669"/>
    <property type="project" value="UniProtKB-EC"/>
</dbReference>
<dbReference type="SFLD" id="SFLDS00029">
    <property type="entry name" value="Radical_SAM"/>
    <property type="match status" value="1"/>
</dbReference>
<dbReference type="PROSITE" id="PS51449">
    <property type="entry name" value="MTTASE_N"/>
    <property type="match status" value="1"/>
</dbReference>
<dbReference type="InterPro" id="IPR020612">
    <property type="entry name" value="Methylthiotransferase_CS"/>
</dbReference>
<sequence length="431" mass="47387">MKVFLNSIGCRLNQSEIETMARQLLAAGHEIVTDTAVADKVIINTCAVTAQAARDARSQTRRIHRQNPDAEIILTGCYATIAPEELAQVEGAGRVVHNQQKAQLVQMLDPQARIDLPLFEQEPVLRNFLAGSMGANTRAFIKVQDGCNNSCTFCVTTVARGAGNSRHLGDVVAEIQALTAVGYQEAVLTGVHLGSYGHDFGNKAGLRDLVQAILTHTDIPRLRLSSLEPWDLAADFFTLWHNPRLLPHLHMPLQSGSDTILRRMARRTSQTSFRALAEAAHAHIPNLNLSTDTITGFPGETEADFDDSLDFVREINFSRLHVFSYSPRPGTVASQFPNQINGKIKKERTRRMIALGKELSLNFHQQCVGQVQNVLWETTTGADDAGLRWVGYTDNYIRVQAHGAADLFNQITPTKIISASEDGVTGMVVQT</sequence>
<dbReference type="InterPro" id="IPR007197">
    <property type="entry name" value="rSAM"/>
</dbReference>
<dbReference type="SFLD" id="SFLDG01061">
    <property type="entry name" value="methylthiotransferase"/>
    <property type="match status" value="1"/>
</dbReference>
<dbReference type="InterPro" id="IPR038135">
    <property type="entry name" value="Methylthiotransferase_N_sf"/>
</dbReference>
<dbReference type="CDD" id="cd01335">
    <property type="entry name" value="Radical_SAM"/>
    <property type="match status" value="1"/>
</dbReference>
<dbReference type="InterPro" id="IPR023404">
    <property type="entry name" value="rSAM_horseshoe"/>
</dbReference>